<dbReference type="Proteomes" id="UP001568698">
    <property type="component" value="Unassembled WGS sequence"/>
</dbReference>
<dbReference type="Pfam" id="PF02579">
    <property type="entry name" value="Nitro_FeMo-Co"/>
    <property type="match status" value="1"/>
</dbReference>
<organism evidence="2 3">
    <name type="scientific">Pseudodesulfovibrio karagichevae</name>
    <dbReference type="NCBI Taxonomy" id="3239305"/>
    <lineage>
        <taxon>Bacteria</taxon>
        <taxon>Pseudomonadati</taxon>
        <taxon>Thermodesulfobacteriota</taxon>
        <taxon>Desulfovibrionia</taxon>
        <taxon>Desulfovibrionales</taxon>
        <taxon>Desulfovibrionaceae</taxon>
    </lineage>
</organism>
<comment type="caution">
    <text evidence="2">The sequence shown here is derived from an EMBL/GenBank/DDBJ whole genome shotgun (WGS) entry which is preliminary data.</text>
</comment>
<dbReference type="EMBL" id="JBGLYH010000049">
    <property type="protein sequence ID" value="MEZ7198037.1"/>
    <property type="molecule type" value="Genomic_DNA"/>
</dbReference>
<sequence length="113" mass="12617">MENILIPLMDNELSPRFDLAPEVLIISITRETSAMGTLSERIINFEAPSAEAMYRLVMAENIQTIICAGIEKEVFEFLKRKGVKVVDNVCGPVDPILEAYLTGRLSPGQNYWG</sequence>
<gene>
    <name evidence="2" type="ORF">AB6M95_14880</name>
</gene>
<dbReference type="RefSeq" id="WP_371387537.1">
    <property type="nucleotide sequence ID" value="NZ_JBGLYH010000049.1"/>
</dbReference>
<dbReference type="SUPFAM" id="SSF53146">
    <property type="entry name" value="Nitrogenase accessory factor-like"/>
    <property type="match status" value="1"/>
</dbReference>
<proteinExistence type="predicted"/>
<feature type="domain" description="Dinitrogenase iron-molybdenum cofactor biosynthesis" evidence="1">
    <location>
        <begin position="10"/>
        <end position="101"/>
    </location>
</feature>
<evidence type="ECO:0000313" key="3">
    <source>
        <dbReference type="Proteomes" id="UP001568698"/>
    </source>
</evidence>
<accession>A0ABV4K4Y5</accession>
<evidence type="ECO:0000313" key="2">
    <source>
        <dbReference type="EMBL" id="MEZ7198037.1"/>
    </source>
</evidence>
<reference evidence="2 3" key="1">
    <citation type="submission" date="2024-08" db="EMBL/GenBank/DDBJ databases">
        <title>Sulfate-reducing bacteria isolated from formation water of the oil field in Kazakhstan and description of Pseudodesulfovibrio sp.</title>
        <authorList>
            <person name="Bidzhieva S.K."/>
            <person name="Tourova T.P."/>
            <person name="Grouzdev D.S."/>
            <person name="Beletsky A.V."/>
            <person name="Sokolova D.S."/>
            <person name="Samigullina S.R."/>
            <person name="Poltaraus A.B."/>
            <person name="Avtukh A.N."/>
            <person name="Tereshina V.M."/>
            <person name="Zhaparov N.S."/>
            <person name="Mardanov A.V."/>
            <person name="Nazina T.N."/>
        </authorList>
    </citation>
    <scope>NUCLEOTIDE SEQUENCE [LARGE SCALE GENOMIC DNA]</scope>
    <source>
        <strain evidence="2 3">9FUS</strain>
    </source>
</reference>
<evidence type="ECO:0000259" key="1">
    <source>
        <dbReference type="Pfam" id="PF02579"/>
    </source>
</evidence>
<protein>
    <submittedName>
        <fullName evidence="2">NifB/NifX family molybdenum-iron cluster-binding protein</fullName>
    </submittedName>
</protein>
<keyword evidence="3" id="KW-1185">Reference proteome</keyword>
<dbReference type="InterPro" id="IPR003731">
    <property type="entry name" value="Di-Nase_FeMo-co_biosynth"/>
</dbReference>
<name>A0ABV4K4Y5_9BACT</name>
<dbReference type="Gene3D" id="3.30.420.130">
    <property type="entry name" value="Dinitrogenase iron-molybdenum cofactor biosynthesis domain"/>
    <property type="match status" value="1"/>
</dbReference>
<dbReference type="InterPro" id="IPR036105">
    <property type="entry name" value="DiNase_FeMo-co_biosyn_sf"/>
</dbReference>